<dbReference type="AlphaFoldDB" id="A0A9X1LE61"/>
<evidence type="ECO:0000313" key="2">
    <source>
        <dbReference type="EMBL" id="MCB5160826.1"/>
    </source>
</evidence>
<sequence length="226" mass="26214">MLIFFTIVGVILCVSVLPFLRWRAKQKALKEKILARLSSRSEHLLYSIEMVSDRYLIKETKIFIFEHLVSVLSGLVRAGHQSEFVTKKEELVRMATELRLGQMPETKDRVSNQEQFDHMGKALSYLIKEIRVMPENFGTSRALVRHHLLLLRYANALAYRDLLVHQAKQDLDNDRKSQALEKLRDALAIIEKNGSVELSKKEKARLQMMIKDVESRLFTKDSSETE</sequence>
<gene>
    <name evidence="2" type="ORF">LG368_02805</name>
</gene>
<reference evidence="2" key="1">
    <citation type="submission" date="2021-10" db="EMBL/GenBank/DDBJ databases">
        <title>Marinomonas pontica sp. nov., isolated from the Black Sea.</title>
        <authorList>
            <person name="Zhao L.-H."/>
            <person name="Xue J.-H."/>
        </authorList>
    </citation>
    <scope>NUCLEOTIDE SEQUENCE</scope>
    <source>
        <strain evidence="2">E8</strain>
    </source>
</reference>
<organism evidence="2 3">
    <name type="scientific">Marinomonas algarum</name>
    <dbReference type="NCBI Taxonomy" id="2883105"/>
    <lineage>
        <taxon>Bacteria</taxon>
        <taxon>Pseudomonadati</taxon>
        <taxon>Pseudomonadota</taxon>
        <taxon>Gammaproteobacteria</taxon>
        <taxon>Oceanospirillales</taxon>
        <taxon>Oceanospirillaceae</taxon>
        <taxon>Marinomonas</taxon>
    </lineage>
</organism>
<keyword evidence="3" id="KW-1185">Reference proteome</keyword>
<dbReference type="Proteomes" id="UP001139095">
    <property type="component" value="Unassembled WGS sequence"/>
</dbReference>
<keyword evidence="1" id="KW-0175">Coiled coil</keyword>
<feature type="coiled-coil region" evidence="1">
    <location>
        <begin position="173"/>
        <end position="216"/>
    </location>
</feature>
<dbReference type="EMBL" id="JAJATW010000002">
    <property type="protein sequence ID" value="MCB5160826.1"/>
    <property type="molecule type" value="Genomic_DNA"/>
</dbReference>
<evidence type="ECO:0000313" key="3">
    <source>
        <dbReference type="Proteomes" id="UP001139095"/>
    </source>
</evidence>
<proteinExistence type="predicted"/>
<comment type="caution">
    <text evidence="2">The sequence shown here is derived from an EMBL/GenBank/DDBJ whole genome shotgun (WGS) entry which is preliminary data.</text>
</comment>
<name>A0A9X1LE61_9GAMM</name>
<evidence type="ECO:0000256" key="1">
    <source>
        <dbReference type="SAM" id="Coils"/>
    </source>
</evidence>
<dbReference type="RefSeq" id="WP_226753207.1">
    <property type="nucleotide sequence ID" value="NZ_JAJATW010000002.1"/>
</dbReference>
<accession>A0A9X1LE61</accession>
<protein>
    <submittedName>
        <fullName evidence="2">Uncharacterized protein</fullName>
    </submittedName>
</protein>